<gene>
    <name evidence="2" type="ORF">PRVXT_001255</name>
</gene>
<dbReference type="EMBL" id="CP158367">
    <property type="protein sequence ID" value="XBX76080.1"/>
    <property type="molecule type" value="Genomic_DNA"/>
</dbReference>
<dbReference type="AlphaFoldDB" id="A0AAU7VPP2"/>
<proteinExistence type="predicted"/>
<evidence type="ECO:0000256" key="1">
    <source>
        <dbReference type="SAM" id="Phobius"/>
    </source>
</evidence>
<feature type="transmembrane region" description="Helical" evidence="1">
    <location>
        <begin position="75"/>
        <end position="106"/>
    </location>
</feature>
<accession>A0AAU7VPP2</accession>
<evidence type="ECO:0000313" key="2">
    <source>
        <dbReference type="EMBL" id="XBX76080.1"/>
    </source>
</evidence>
<keyword evidence="1" id="KW-0472">Membrane</keyword>
<reference evidence="2" key="2">
    <citation type="submission" date="2024-06" db="EMBL/GenBank/DDBJ databases">
        <authorList>
            <person name="Petrova K.O."/>
            <person name="Toshchakov S.V."/>
            <person name="Boltjanskaja Y.V."/>
            <person name="Kevbrin V."/>
        </authorList>
    </citation>
    <scope>NUCLEOTIDE SEQUENCE</scope>
    <source>
        <strain evidence="2">Z-910T</strain>
    </source>
</reference>
<keyword evidence="1" id="KW-1133">Transmembrane helix</keyword>
<keyword evidence="1" id="KW-0812">Transmembrane</keyword>
<name>A0AAU7VPP2_9FIRM</name>
<dbReference type="RefSeq" id="WP_350344813.1">
    <property type="nucleotide sequence ID" value="NZ_CP158367.1"/>
</dbReference>
<reference evidence="2" key="1">
    <citation type="journal article" date="2013" name="Extremophiles">
        <title>Proteinivorax tanatarense gen. nov., sp. nov., an anaerobic, haloalkaliphilic, proteolytic bacterium isolated from a decaying algal bloom, and proposal of Proteinivoraceae fam. nov.</title>
        <authorList>
            <person name="Kevbrin V."/>
            <person name="Boltyanskaya Y."/>
            <person name="Zhilina T."/>
            <person name="Kolganova T."/>
            <person name="Lavrentjeva E."/>
            <person name="Kuznetsov B."/>
        </authorList>
    </citation>
    <scope>NUCLEOTIDE SEQUENCE</scope>
    <source>
        <strain evidence="2">Z-910T</strain>
    </source>
</reference>
<sequence length="110" mass="12789">MEALALDSASSSSPDGQLIFIRIILFFTSILVIGMELFAIYDPEEAYMLFRRGLKYERDVELTDMYKDFIRYGSVFGLAIYSLFFVLAGEHIVLLLAYLTVCYFYYRSTR</sequence>
<organism evidence="2">
    <name type="scientific">Proteinivorax tanatarense</name>
    <dbReference type="NCBI Taxonomy" id="1260629"/>
    <lineage>
        <taxon>Bacteria</taxon>
        <taxon>Bacillati</taxon>
        <taxon>Bacillota</taxon>
        <taxon>Clostridia</taxon>
        <taxon>Eubacteriales</taxon>
        <taxon>Proteinivoracaceae</taxon>
        <taxon>Proteinivorax</taxon>
    </lineage>
</organism>
<protein>
    <submittedName>
        <fullName evidence="2">Uncharacterized protein</fullName>
    </submittedName>
</protein>
<feature type="transmembrane region" description="Helical" evidence="1">
    <location>
        <begin position="20"/>
        <end position="41"/>
    </location>
</feature>